<dbReference type="KEGG" id="esa:ESA_02184"/>
<dbReference type="HOGENOM" id="CLU_2034170_0_0_6"/>
<reference evidence="1 2" key="1">
    <citation type="journal article" date="2010" name="PLoS ONE">
        <title>Genome sequence of Cronobacter sakazakii BAA-894 and comparative genomic hybridization analysis with other Cronobacter species.</title>
        <authorList>
            <person name="Kucerova E."/>
            <person name="Clifton S.W."/>
            <person name="Xia X.Q."/>
            <person name="Long F."/>
            <person name="Porwollik S."/>
            <person name="Fulton L."/>
            <person name="Fronick C."/>
            <person name="Minx P."/>
            <person name="Kyung K."/>
            <person name="Warren W."/>
            <person name="Fulton R."/>
            <person name="Feng D."/>
            <person name="Wollam A."/>
            <person name="Shah N."/>
            <person name="Bhonagiri V."/>
            <person name="Nash W.E."/>
            <person name="Hallsworth-Pepin K."/>
            <person name="Wilson R.K."/>
            <person name="McClelland M."/>
            <person name="Forsythe S.J."/>
        </authorList>
    </citation>
    <scope>NUCLEOTIDE SEQUENCE [LARGE SCALE GENOMIC DNA]</scope>
    <source>
        <strain evidence="1 2">ATCC BAA-894</strain>
    </source>
</reference>
<dbReference type="EMBL" id="CP000783">
    <property type="protein sequence ID" value="ABU77433.1"/>
    <property type="molecule type" value="Genomic_DNA"/>
</dbReference>
<protein>
    <submittedName>
        <fullName evidence="1">Uncharacterized protein</fullName>
    </submittedName>
</protein>
<accession>A7MN91</accession>
<sequence>MAQGACRQRLIEKQRRFFKRQQLAVKRHQVFGTDKGKASLAVGGHDIARHQPQRAGATFGQFRHKTGYRIDKALTRLAEAEEFYRFTDIFPTGSGTGADDNGESAWLELLHGLSAFAISNK</sequence>
<dbReference type="AlphaFoldDB" id="A7MN91"/>
<keyword evidence="2" id="KW-1185">Reference proteome</keyword>
<evidence type="ECO:0000313" key="2">
    <source>
        <dbReference type="Proteomes" id="UP000000260"/>
    </source>
</evidence>
<name>A7MN91_CROS8</name>
<organism evidence="1 2">
    <name type="scientific">Cronobacter sakazakii (strain ATCC BAA-894)</name>
    <name type="common">Enterobacter sakazakii</name>
    <dbReference type="NCBI Taxonomy" id="290339"/>
    <lineage>
        <taxon>Bacteria</taxon>
        <taxon>Pseudomonadati</taxon>
        <taxon>Pseudomonadota</taxon>
        <taxon>Gammaproteobacteria</taxon>
        <taxon>Enterobacterales</taxon>
        <taxon>Enterobacteriaceae</taxon>
        <taxon>Cronobacter</taxon>
    </lineage>
</organism>
<proteinExistence type="predicted"/>
<dbReference type="Proteomes" id="UP000000260">
    <property type="component" value="Chromosome"/>
</dbReference>
<gene>
    <name evidence="1" type="ordered locus">ESA_02184</name>
</gene>
<evidence type="ECO:0000313" key="1">
    <source>
        <dbReference type="EMBL" id="ABU77433.1"/>
    </source>
</evidence>